<dbReference type="InterPro" id="IPR040690">
    <property type="entry name" value="FtsX_ECD"/>
</dbReference>
<keyword evidence="5" id="KW-1003">Cell membrane</keyword>
<feature type="transmembrane region" description="Helical" evidence="13">
    <location>
        <begin position="304"/>
        <end position="328"/>
    </location>
</feature>
<feature type="region of interest" description="Disordered" evidence="12">
    <location>
        <begin position="1"/>
        <end position="30"/>
    </location>
</feature>
<comment type="subcellular location">
    <subcellularLocation>
        <location evidence="1">Cell inner membrane</location>
        <topology evidence="1">Multi-pass membrane protein</topology>
    </subcellularLocation>
</comment>
<dbReference type="NCBIfam" id="TIGR00439">
    <property type="entry name" value="FtsX_Gneg"/>
    <property type="match status" value="1"/>
</dbReference>
<accession>A0A3B0Y198</accession>
<evidence type="ECO:0000256" key="10">
    <source>
        <dbReference type="ARBA" id="ARBA00023136"/>
    </source>
</evidence>
<evidence type="ECO:0000313" key="16">
    <source>
        <dbReference type="EMBL" id="VAW69357.1"/>
    </source>
</evidence>
<dbReference type="PANTHER" id="PTHR47755:SF1">
    <property type="entry name" value="CELL DIVISION PROTEIN FTSX"/>
    <property type="match status" value="1"/>
</dbReference>
<dbReference type="Gene3D" id="3.30.70.3040">
    <property type="match status" value="1"/>
</dbReference>
<evidence type="ECO:0000256" key="4">
    <source>
        <dbReference type="ARBA" id="ARBA00021907"/>
    </source>
</evidence>
<comment type="subunit">
    <text evidence="3">Forms a membrane-associated complex with FtsE.</text>
</comment>
<gene>
    <name evidence="16" type="ORF">MNBD_GAMMA09-1675</name>
</gene>
<dbReference type="EMBL" id="UOFI01000151">
    <property type="protein sequence ID" value="VAW69357.1"/>
    <property type="molecule type" value="Genomic_DNA"/>
</dbReference>
<evidence type="ECO:0000256" key="2">
    <source>
        <dbReference type="ARBA" id="ARBA00007379"/>
    </source>
</evidence>
<name>A0A3B0Y198_9ZZZZ</name>
<keyword evidence="8 13" id="KW-0812">Transmembrane</keyword>
<evidence type="ECO:0000256" key="1">
    <source>
        <dbReference type="ARBA" id="ARBA00004429"/>
    </source>
</evidence>
<evidence type="ECO:0000256" key="3">
    <source>
        <dbReference type="ARBA" id="ARBA00011160"/>
    </source>
</evidence>
<dbReference type="InterPro" id="IPR003838">
    <property type="entry name" value="ABC3_permease_C"/>
</dbReference>
<evidence type="ECO:0000256" key="7">
    <source>
        <dbReference type="ARBA" id="ARBA00022618"/>
    </source>
</evidence>
<evidence type="ECO:0000256" key="12">
    <source>
        <dbReference type="SAM" id="MobiDB-lite"/>
    </source>
</evidence>
<feature type="domain" description="FtsX extracellular" evidence="15">
    <location>
        <begin position="96"/>
        <end position="187"/>
    </location>
</feature>
<feature type="transmembrane region" description="Helical" evidence="13">
    <location>
        <begin position="210"/>
        <end position="230"/>
    </location>
</feature>
<dbReference type="GO" id="GO:0051301">
    <property type="term" value="P:cell division"/>
    <property type="evidence" value="ECO:0007669"/>
    <property type="project" value="UniProtKB-KW"/>
</dbReference>
<dbReference type="Pfam" id="PF02687">
    <property type="entry name" value="FtsX"/>
    <property type="match status" value="1"/>
</dbReference>
<dbReference type="InterPro" id="IPR004513">
    <property type="entry name" value="FtsX"/>
</dbReference>
<evidence type="ECO:0000259" key="14">
    <source>
        <dbReference type="Pfam" id="PF02687"/>
    </source>
</evidence>
<dbReference type="InterPro" id="IPR047590">
    <property type="entry name" value="FtsX_proteobact-type"/>
</dbReference>
<feature type="compositionally biased region" description="Basic residues" evidence="12">
    <location>
        <begin position="7"/>
        <end position="21"/>
    </location>
</feature>
<keyword evidence="9 13" id="KW-1133">Transmembrane helix</keyword>
<dbReference type="GO" id="GO:0005886">
    <property type="term" value="C:plasma membrane"/>
    <property type="evidence" value="ECO:0007669"/>
    <property type="project" value="UniProtKB-SubCell"/>
</dbReference>
<feature type="domain" description="ABC3 transporter permease C-terminal" evidence="14">
    <location>
        <begin position="213"/>
        <end position="327"/>
    </location>
</feature>
<keyword evidence="10 13" id="KW-0472">Membrane</keyword>
<evidence type="ECO:0000256" key="8">
    <source>
        <dbReference type="ARBA" id="ARBA00022692"/>
    </source>
</evidence>
<sequence>MTESRAKPRTKSRAKSRAKTKPKTESNQLAKSSPLKAWLVNHVRTLIASLGTMSRQPASSFMTIAVIAIALALPSGLFVLLNNASQISIGWDNSAQISVFLTPSTSEKQAKKLMARLKLYDGIKKVSMINKDHALKEFKKISGFGNAIESLGKNPLPHVLTIQPVVDPERPDKIRHLLKRLNQIKKVELAQLDLQWVKRLFAMLEIAQQGIWVIASLLGFAVLLVVGNTIRLDIQNRREEIEVTKLIGGTDAFIRRPFLYTGLWYGIFGGLLAWLLTSLSIGLLDNSVEHLASLYNSSFQLKGLSFSEAFSLIFFSCFLGLGGSWIAVGRHLSEIEPS</sequence>
<evidence type="ECO:0000256" key="6">
    <source>
        <dbReference type="ARBA" id="ARBA00022519"/>
    </source>
</evidence>
<protein>
    <recommendedName>
        <fullName evidence="4">Cell division protein FtsX</fullName>
    </recommendedName>
</protein>
<feature type="transmembrane region" description="Helical" evidence="13">
    <location>
        <begin position="61"/>
        <end position="81"/>
    </location>
</feature>
<evidence type="ECO:0000256" key="13">
    <source>
        <dbReference type="SAM" id="Phobius"/>
    </source>
</evidence>
<reference evidence="16" key="1">
    <citation type="submission" date="2018-06" db="EMBL/GenBank/DDBJ databases">
        <authorList>
            <person name="Zhirakovskaya E."/>
        </authorList>
    </citation>
    <scope>NUCLEOTIDE SEQUENCE</scope>
</reference>
<proteinExistence type="inferred from homology"/>
<evidence type="ECO:0000256" key="9">
    <source>
        <dbReference type="ARBA" id="ARBA00022989"/>
    </source>
</evidence>
<dbReference type="Pfam" id="PF18075">
    <property type="entry name" value="FtsX_ECD"/>
    <property type="match status" value="1"/>
</dbReference>
<feature type="transmembrane region" description="Helical" evidence="13">
    <location>
        <begin position="263"/>
        <end position="284"/>
    </location>
</feature>
<evidence type="ECO:0000259" key="15">
    <source>
        <dbReference type="Pfam" id="PF18075"/>
    </source>
</evidence>
<keyword evidence="11" id="KW-0131">Cell cycle</keyword>
<evidence type="ECO:0000256" key="11">
    <source>
        <dbReference type="ARBA" id="ARBA00023306"/>
    </source>
</evidence>
<comment type="similarity">
    <text evidence="2">Belongs to the ABC-4 integral membrane protein family. FtsX subfamily.</text>
</comment>
<evidence type="ECO:0000256" key="5">
    <source>
        <dbReference type="ARBA" id="ARBA00022475"/>
    </source>
</evidence>
<dbReference type="AlphaFoldDB" id="A0A3B0Y198"/>
<dbReference type="PIRSF" id="PIRSF003097">
    <property type="entry name" value="FtsX"/>
    <property type="match status" value="1"/>
</dbReference>
<dbReference type="GO" id="GO:0032153">
    <property type="term" value="C:cell division site"/>
    <property type="evidence" value="ECO:0007669"/>
    <property type="project" value="TreeGrafter"/>
</dbReference>
<dbReference type="PANTHER" id="PTHR47755">
    <property type="entry name" value="CELL DIVISION PROTEIN FTSX"/>
    <property type="match status" value="1"/>
</dbReference>
<keyword evidence="6" id="KW-0997">Cell inner membrane</keyword>
<organism evidence="16">
    <name type="scientific">hydrothermal vent metagenome</name>
    <dbReference type="NCBI Taxonomy" id="652676"/>
    <lineage>
        <taxon>unclassified sequences</taxon>
        <taxon>metagenomes</taxon>
        <taxon>ecological metagenomes</taxon>
    </lineage>
</organism>
<keyword evidence="7" id="KW-0132">Cell division</keyword>